<dbReference type="RefSeq" id="WP_079729317.1">
    <property type="nucleotide sequence ID" value="NZ_FVZE01000001.1"/>
</dbReference>
<reference evidence="2" key="1">
    <citation type="submission" date="2017-02" db="EMBL/GenBank/DDBJ databases">
        <authorList>
            <person name="Varghese N."/>
            <person name="Submissions S."/>
        </authorList>
    </citation>
    <scope>NUCLEOTIDE SEQUENCE [LARGE SCALE GENOMIC DNA]</scope>
    <source>
        <strain evidence="2">SM117</strain>
    </source>
</reference>
<dbReference type="EMBL" id="FVZE01000001">
    <property type="protein sequence ID" value="SLJ86897.1"/>
    <property type="molecule type" value="Genomic_DNA"/>
</dbReference>
<evidence type="ECO:0000313" key="2">
    <source>
        <dbReference type="Proteomes" id="UP000190989"/>
    </source>
</evidence>
<gene>
    <name evidence="1" type="ORF">SAMN06295987_101407</name>
</gene>
<proteinExistence type="predicted"/>
<dbReference type="AlphaFoldDB" id="A0A1U6GTS0"/>
<dbReference type="Proteomes" id="UP000190989">
    <property type="component" value="Unassembled WGS sequence"/>
</dbReference>
<sequence>MADDAPRIATLPIAFHARETVGYSFQVWQPPLIGWVPVTELQRFSDFGEAAAAQRAYLNQHGGTLAAVLDVPGWKRPVFGPKGR</sequence>
<evidence type="ECO:0000313" key="1">
    <source>
        <dbReference type="EMBL" id="SLJ86897.1"/>
    </source>
</evidence>
<dbReference type="STRING" id="428990.SAMN06295987_101407"/>
<organism evidence="1 2">
    <name type="scientific">Novosphingobium mathurense</name>
    <dbReference type="NCBI Taxonomy" id="428990"/>
    <lineage>
        <taxon>Bacteria</taxon>
        <taxon>Pseudomonadati</taxon>
        <taxon>Pseudomonadota</taxon>
        <taxon>Alphaproteobacteria</taxon>
        <taxon>Sphingomonadales</taxon>
        <taxon>Sphingomonadaceae</taxon>
        <taxon>Novosphingobium</taxon>
    </lineage>
</organism>
<protein>
    <submittedName>
        <fullName evidence="1">Uncharacterized protein</fullName>
    </submittedName>
</protein>
<accession>A0A1U6GTS0</accession>
<name>A0A1U6GTS0_9SPHN</name>
<keyword evidence="2" id="KW-1185">Reference proteome</keyword>